<evidence type="ECO:0000313" key="2">
    <source>
        <dbReference type="EMBL" id="KAK4314593.1"/>
    </source>
</evidence>
<dbReference type="Proteomes" id="UP001292094">
    <property type="component" value="Unassembled WGS sequence"/>
</dbReference>
<feature type="compositionally biased region" description="Gly residues" evidence="1">
    <location>
        <begin position="1"/>
        <end position="19"/>
    </location>
</feature>
<comment type="caution">
    <text evidence="2">The sequence shown here is derived from an EMBL/GenBank/DDBJ whole genome shotgun (WGS) entry which is preliminary data.</text>
</comment>
<dbReference type="AlphaFoldDB" id="A0AAE1PU76"/>
<dbReference type="EMBL" id="JAWZYT010001208">
    <property type="protein sequence ID" value="KAK4314593.1"/>
    <property type="molecule type" value="Genomic_DNA"/>
</dbReference>
<reference evidence="2" key="1">
    <citation type="submission" date="2023-11" db="EMBL/GenBank/DDBJ databases">
        <title>Genome assemblies of two species of porcelain crab, Petrolisthes cinctipes and Petrolisthes manimaculis (Anomura: Porcellanidae).</title>
        <authorList>
            <person name="Angst P."/>
        </authorList>
    </citation>
    <scope>NUCLEOTIDE SEQUENCE</scope>
    <source>
        <strain evidence="2">PB745_02</strain>
        <tissue evidence="2">Gill</tissue>
    </source>
</reference>
<organism evidence="2 3">
    <name type="scientific">Petrolisthes manimaculis</name>
    <dbReference type="NCBI Taxonomy" id="1843537"/>
    <lineage>
        <taxon>Eukaryota</taxon>
        <taxon>Metazoa</taxon>
        <taxon>Ecdysozoa</taxon>
        <taxon>Arthropoda</taxon>
        <taxon>Crustacea</taxon>
        <taxon>Multicrustacea</taxon>
        <taxon>Malacostraca</taxon>
        <taxon>Eumalacostraca</taxon>
        <taxon>Eucarida</taxon>
        <taxon>Decapoda</taxon>
        <taxon>Pleocyemata</taxon>
        <taxon>Anomura</taxon>
        <taxon>Galatheoidea</taxon>
        <taxon>Porcellanidae</taxon>
        <taxon>Petrolisthes</taxon>
    </lineage>
</organism>
<feature type="region of interest" description="Disordered" evidence="1">
    <location>
        <begin position="1"/>
        <end position="59"/>
    </location>
</feature>
<feature type="compositionally biased region" description="Basic and acidic residues" evidence="1">
    <location>
        <begin position="20"/>
        <end position="33"/>
    </location>
</feature>
<evidence type="ECO:0000313" key="3">
    <source>
        <dbReference type="Proteomes" id="UP001292094"/>
    </source>
</evidence>
<sequence>MGVGVGGREVRGAGGVGGKGEGEGWGRRGREVGGVEGVGGKCKGWEKEGRKTSASSNVAGSFLRRNRPRSAFLTRVRFTILPVHPDLARPENL</sequence>
<gene>
    <name evidence="2" type="ORF">Pmani_014124</name>
</gene>
<proteinExistence type="predicted"/>
<name>A0AAE1PU76_9EUCA</name>
<keyword evidence="3" id="KW-1185">Reference proteome</keyword>
<accession>A0AAE1PU76</accession>
<evidence type="ECO:0000256" key="1">
    <source>
        <dbReference type="SAM" id="MobiDB-lite"/>
    </source>
</evidence>
<protein>
    <submittedName>
        <fullName evidence="2">Uncharacterized protein</fullName>
    </submittedName>
</protein>